<sequence>MYNRDIQPESAQTGEPLYAGLHIGGEEKQKRAVIERKEEEIRKRSRQRDVQLGGEDETGEPSQSALNKLVTDFVYELGSAFRIVELPSFRCLVTRGFENVGEIDDDFIEDGLLAWQTV</sequence>
<feature type="region of interest" description="Disordered" evidence="1">
    <location>
        <begin position="1"/>
        <end position="63"/>
    </location>
</feature>
<evidence type="ECO:0000313" key="3">
    <source>
        <dbReference type="Proteomes" id="UP000602510"/>
    </source>
</evidence>
<evidence type="ECO:0000313" key="2">
    <source>
        <dbReference type="EMBL" id="KAF4034973.1"/>
    </source>
</evidence>
<gene>
    <name evidence="2" type="ORF">GN244_ATG13088</name>
</gene>
<dbReference type="AlphaFoldDB" id="A0A833SK82"/>
<reference evidence="2" key="1">
    <citation type="submission" date="2020-04" db="EMBL/GenBank/DDBJ databases">
        <title>Hybrid Assembly of Korean Phytophthora infestans isolates.</title>
        <authorList>
            <person name="Prokchorchik M."/>
            <person name="Lee Y."/>
            <person name="Seo J."/>
            <person name="Cho J.-H."/>
            <person name="Park Y.-E."/>
            <person name="Jang D.-C."/>
            <person name="Im J.-S."/>
            <person name="Choi J.-G."/>
            <person name="Park H.-J."/>
            <person name="Lee G.-B."/>
            <person name="Lee Y.-G."/>
            <person name="Hong S.-Y."/>
            <person name="Cho K."/>
            <person name="Sohn K.H."/>
        </authorList>
    </citation>
    <scope>NUCLEOTIDE SEQUENCE</scope>
    <source>
        <strain evidence="2">KR_1_A1</strain>
    </source>
</reference>
<dbReference type="Proteomes" id="UP000602510">
    <property type="component" value="Unassembled WGS sequence"/>
</dbReference>
<comment type="caution">
    <text evidence="2">The sequence shown here is derived from an EMBL/GenBank/DDBJ whole genome shotgun (WGS) entry which is preliminary data.</text>
</comment>
<accession>A0A833SK82</accession>
<proteinExistence type="predicted"/>
<feature type="compositionally biased region" description="Basic and acidic residues" evidence="1">
    <location>
        <begin position="24"/>
        <end position="42"/>
    </location>
</feature>
<organism evidence="2 3">
    <name type="scientific">Phytophthora infestans</name>
    <name type="common">Potato late blight agent</name>
    <name type="synonym">Botrytis infestans</name>
    <dbReference type="NCBI Taxonomy" id="4787"/>
    <lineage>
        <taxon>Eukaryota</taxon>
        <taxon>Sar</taxon>
        <taxon>Stramenopiles</taxon>
        <taxon>Oomycota</taxon>
        <taxon>Peronosporomycetes</taxon>
        <taxon>Peronosporales</taxon>
        <taxon>Peronosporaceae</taxon>
        <taxon>Phytophthora</taxon>
    </lineage>
</organism>
<name>A0A833SK82_PHYIN</name>
<protein>
    <submittedName>
        <fullName evidence="2">Uncharacterized protein</fullName>
    </submittedName>
</protein>
<dbReference type="EMBL" id="WSZM01000334">
    <property type="protein sequence ID" value="KAF4034973.1"/>
    <property type="molecule type" value="Genomic_DNA"/>
</dbReference>
<evidence type="ECO:0000256" key="1">
    <source>
        <dbReference type="SAM" id="MobiDB-lite"/>
    </source>
</evidence>
<keyword evidence="3" id="KW-1185">Reference proteome</keyword>